<dbReference type="EMBL" id="PXOA01000005">
    <property type="protein sequence ID" value="RFU82165.1"/>
    <property type="molecule type" value="Genomic_DNA"/>
</dbReference>
<feature type="region of interest" description="Disordered" evidence="4">
    <location>
        <begin position="1"/>
        <end position="41"/>
    </location>
</feature>
<feature type="compositionally biased region" description="Low complexity" evidence="4">
    <location>
        <begin position="1"/>
        <end position="20"/>
    </location>
</feature>
<dbReference type="Pfam" id="PF12796">
    <property type="entry name" value="Ank_2"/>
    <property type="match status" value="3"/>
</dbReference>
<keyword evidence="1" id="KW-0677">Repeat</keyword>
<sequence>MSSSEAPQAAPQVAQAATTVNSETPPANNTSNEALPQRKKKGYEVSEQKLVQLYPPEDENSTISPEVDIVIVPGLGADPIECWKSKQKNNDFNWITHKEGLQREFPRARLLLYKYESAYLGGFKVKQFIGNLSHALLAGLKSKRESCKTRPIVFIAHSMGGLVVAKSIVLAEAGNSPFIEIFNTVTGCVFFGTPFKGASVFLLLGAYARMAEKESDAAVHSTLLDLLKPDDGELQQLRIDFTRLANRSNQKISCYCFWEQHLSDISKLRDLVSDLGKEGSAEFKNIPDQVQFVSRESAILESDREMGLPSNHRDLVKIDGPKDHSWTQFIREPIKGMVDGAQSAVKSRLNAVRNIDYTMVKSIMEALEGGQVRKKERLLSLSFTPSSWVPSETEYKDWHGQDKTVDCLYIRGTEGRGKTSATLAAIEGIRKRKDAVEGNHGNDPILLAYFFCDATAEYSTAEDILKSFVRQLIDQQEALAPHADKFSTEKREVKDAGQDNRVKIKAQISVEHLWQSIQGMLADDLIGSRVYFVINNLHTLPPESDSTIKLMAYISKELEGLNAQTPPRRVQTRWLITSREAHNVDHVMLGTKGVRIIDLEDSKYEGQVQLELRKHAKKMIKALGARKKYNRALSYFASSLIGKRAQNTQWIDITCIQLGELATDNDLTVRDILENTPQDLKALLNQAWHQIFQLNKAQTGKIKEMLRAMVLTYEDPTAVELAVLAGFASSSEKRAELKHLIKQCRPLLLVKRTSKENSTVAFINIVVKTHLRENAKHLLGLSEEEMRWQQGVLALRCFSHLKETLSYPETAFQAAATASTQNLVSAVLAGPGGGVNDGGKASDVAGQENTIPVAPDVAGQKNIIPVFSEGDEALSDGEVVEAEVEIPEVAADKPLAYAVKHWLHHASKATVDIAEDLSLEEEFWEPGSIIRRRWLAEFCRFPTVLGKFPIHSFNAMHVAASVGFRQLVAALIRNGHRHEMGQREEWSNTPLHLAASFGRLNTVEELLNSGSPIDDCADILRQTPLSMAAQCGHVEVMRKLLHRGADPNTKGRTIGPVINAAIASGNLAAVKLLVEHKATLVGDGSLPEIPCPLGLAALMADYPMFEYLMDSFGGTLTQGDYTQALVYAATAGKIATLNKLLDFVTAKDSLKDIFIATLHVAVIFGRWDIIKSLLERCPGLDVNALFYTAATCNQQQDQMVQLAWEYAKGSIFPQVLDIALYLATDGEKKSTVELLLSYKANPNATGPEYGNALTASAFDGTLDILRLLLKAGASPNDPNGWALQAAAAEGHYMVVKELLESGADVNAFTRNGNFPQGTAIQAATELGRVEIVELLLQHNANPNIGSGIDAPPVVAAARRGQPQILELLVKAKAELNVFGGPDVSTPLINAAAYLPNTSLLTLLQAGADINLPDKDGDTALIVCAARGDLQAVVFLISNGADILHFSNRGVNALQAAYLKQRQDCVAFLIGAYSTVLLGLKMAIDQGNKTLTTAIQSAAVANQGLPYDENPRGQGHNRRRDSGESYYQISESSIYARGPYAVQPHPGSPSPSQIQAQQSAAAQAQAAMQATPRSAGLQYPIRAPNQAANMSPAPQSNVGYNPQGVPPPYTPSPGFQQQQQQQQQQLQQLQQLQQFQQLQQLQQQQQQQQQQQLQQQQLQQLRQQYPGYYSQ</sequence>
<dbReference type="PROSITE" id="PS50088">
    <property type="entry name" value="ANK_REPEAT"/>
    <property type="match status" value="5"/>
</dbReference>
<reference evidence="6 7" key="1">
    <citation type="journal article" date="2018" name="PLoS Pathog.">
        <title>Evolution of structural diversity of trichothecenes, a family of toxins produced by plant pathogenic and entomopathogenic fungi.</title>
        <authorList>
            <person name="Proctor R.H."/>
            <person name="McCormick S.P."/>
            <person name="Kim H.S."/>
            <person name="Cardoza R.E."/>
            <person name="Stanley A.M."/>
            <person name="Lindo L."/>
            <person name="Kelly A."/>
            <person name="Brown D.W."/>
            <person name="Lee T."/>
            <person name="Vaughan M.M."/>
            <person name="Alexander N.J."/>
            <person name="Busman M."/>
            <person name="Gutierrez S."/>
        </authorList>
    </citation>
    <scope>NUCLEOTIDE SEQUENCE [LARGE SCALE GENOMIC DNA]</scope>
    <source>
        <strain evidence="6 7">IBT 40837</strain>
    </source>
</reference>
<dbReference type="InterPro" id="IPR027417">
    <property type="entry name" value="P-loop_NTPase"/>
</dbReference>
<dbReference type="SMART" id="SM00248">
    <property type="entry name" value="ANK"/>
    <property type="match status" value="13"/>
</dbReference>
<dbReference type="InterPro" id="IPR056884">
    <property type="entry name" value="NPHP3-like_N"/>
</dbReference>
<keyword evidence="2 3" id="KW-0040">ANK repeat</keyword>
<dbReference type="PRINTS" id="PR01415">
    <property type="entry name" value="ANKYRIN"/>
</dbReference>
<dbReference type="Proteomes" id="UP000266272">
    <property type="component" value="Unassembled WGS sequence"/>
</dbReference>
<dbReference type="InterPro" id="IPR036770">
    <property type="entry name" value="Ankyrin_rpt-contain_sf"/>
</dbReference>
<name>A0A395P1D0_TRIAR</name>
<feature type="domain" description="Nephrocystin 3-like N-terminal" evidence="5">
    <location>
        <begin position="387"/>
        <end position="579"/>
    </location>
</feature>
<feature type="region of interest" description="Disordered" evidence="4">
    <location>
        <begin position="1538"/>
        <end position="1573"/>
    </location>
</feature>
<feature type="repeat" description="ANK" evidence="3">
    <location>
        <begin position="1415"/>
        <end position="1447"/>
    </location>
</feature>
<feature type="region of interest" description="Disordered" evidence="4">
    <location>
        <begin position="1502"/>
        <end position="1524"/>
    </location>
</feature>
<dbReference type="PANTHER" id="PTHR24123:SF33">
    <property type="entry name" value="PROTEIN HOS4"/>
    <property type="match status" value="1"/>
</dbReference>
<evidence type="ECO:0000256" key="1">
    <source>
        <dbReference type="ARBA" id="ARBA00022737"/>
    </source>
</evidence>
<evidence type="ECO:0000256" key="4">
    <source>
        <dbReference type="SAM" id="MobiDB-lite"/>
    </source>
</evidence>
<evidence type="ECO:0000256" key="2">
    <source>
        <dbReference type="ARBA" id="ARBA00023043"/>
    </source>
</evidence>
<dbReference type="InterPro" id="IPR002110">
    <property type="entry name" value="Ankyrin_rpt"/>
</dbReference>
<dbReference type="Pfam" id="PF00023">
    <property type="entry name" value="Ank"/>
    <property type="match status" value="1"/>
</dbReference>
<evidence type="ECO:0000256" key="3">
    <source>
        <dbReference type="PROSITE-ProRule" id="PRU00023"/>
    </source>
</evidence>
<dbReference type="PROSITE" id="PS50297">
    <property type="entry name" value="ANK_REP_REGION"/>
    <property type="match status" value="4"/>
</dbReference>
<feature type="repeat" description="ANK" evidence="3">
    <location>
        <begin position="1315"/>
        <end position="1347"/>
    </location>
</feature>
<evidence type="ECO:0000313" key="7">
    <source>
        <dbReference type="Proteomes" id="UP000266272"/>
    </source>
</evidence>
<comment type="caution">
    <text evidence="6">The sequence shown here is derived from an EMBL/GenBank/DDBJ whole genome shotgun (WGS) entry which is preliminary data.</text>
</comment>
<dbReference type="Gene3D" id="3.40.50.300">
    <property type="entry name" value="P-loop containing nucleotide triphosphate hydrolases"/>
    <property type="match status" value="1"/>
</dbReference>
<accession>A0A395P1D0</accession>
<feature type="compositionally biased region" description="Low complexity" evidence="4">
    <location>
        <begin position="1552"/>
        <end position="1569"/>
    </location>
</feature>
<dbReference type="Gene3D" id="1.25.40.20">
    <property type="entry name" value="Ankyrin repeat-containing domain"/>
    <property type="match status" value="3"/>
</dbReference>
<dbReference type="SUPFAM" id="SSF53474">
    <property type="entry name" value="alpha/beta-Hydrolases"/>
    <property type="match status" value="1"/>
</dbReference>
<feature type="repeat" description="ANK" evidence="3">
    <location>
        <begin position="986"/>
        <end position="1018"/>
    </location>
</feature>
<feature type="repeat" description="ANK" evidence="3">
    <location>
        <begin position="1282"/>
        <end position="1310"/>
    </location>
</feature>
<dbReference type="STRING" id="490622.A0A395P1D0"/>
<feature type="compositionally biased region" description="Polar residues" evidence="4">
    <location>
        <begin position="1585"/>
        <end position="1599"/>
    </location>
</feature>
<dbReference type="InterPro" id="IPR029058">
    <property type="entry name" value="AB_hydrolase_fold"/>
</dbReference>
<dbReference type="OrthoDB" id="427518at2759"/>
<feature type="repeat" description="ANK" evidence="3">
    <location>
        <begin position="1020"/>
        <end position="1052"/>
    </location>
</feature>
<organism evidence="6 7">
    <name type="scientific">Trichoderma arundinaceum</name>
    <dbReference type="NCBI Taxonomy" id="490622"/>
    <lineage>
        <taxon>Eukaryota</taxon>
        <taxon>Fungi</taxon>
        <taxon>Dikarya</taxon>
        <taxon>Ascomycota</taxon>
        <taxon>Pezizomycotina</taxon>
        <taxon>Sordariomycetes</taxon>
        <taxon>Hypocreomycetidae</taxon>
        <taxon>Hypocreales</taxon>
        <taxon>Hypocreaceae</taxon>
        <taxon>Trichoderma</taxon>
    </lineage>
</organism>
<protein>
    <submittedName>
        <fullName evidence="6">Multiple ankyrin repeats single kh domain-containing</fullName>
    </submittedName>
</protein>
<dbReference type="SUPFAM" id="SSF48403">
    <property type="entry name" value="Ankyrin repeat"/>
    <property type="match status" value="2"/>
</dbReference>
<dbReference type="InterPro" id="IPR051165">
    <property type="entry name" value="Multifunctional_ANK_Repeat"/>
</dbReference>
<keyword evidence="7" id="KW-1185">Reference proteome</keyword>
<proteinExistence type="predicted"/>
<dbReference type="Pfam" id="PF24883">
    <property type="entry name" value="NPHP3_N"/>
    <property type="match status" value="1"/>
</dbReference>
<gene>
    <name evidence="6" type="ORF">TARUN_44</name>
</gene>
<dbReference type="Gene3D" id="3.40.50.1820">
    <property type="entry name" value="alpha/beta hydrolase"/>
    <property type="match status" value="1"/>
</dbReference>
<dbReference type="PANTHER" id="PTHR24123">
    <property type="entry name" value="ANKYRIN REPEAT-CONTAINING"/>
    <property type="match status" value="1"/>
</dbReference>
<feature type="compositionally biased region" description="Polar residues" evidence="4">
    <location>
        <begin position="21"/>
        <end position="34"/>
    </location>
</feature>
<feature type="region of interest" description="Disordered" evidence="4">
    <location>
        <begin position="1585"/>
        <end position="1622"/>
    </location>
</feature>
<evidence type="ECO:0000313" key="6">
    <source>
        <dbReference type="EMBL" id="RFU82165.1"/>
    </source>
</evidence>
<evidence type="ECO:0000259" key="5">
    <source>
        <dbReference type="Pfam" id="PF24883"/>
    </source>
</evidence>